<feature type="compositionally biased region" description="Basic and acidic residues" evidence="2">
    <location>
        <begin position="1271"/>
        <end position="1301"/>
    </location>
</feature>
<dbReference type="CDD" id="cd06463">
    <property type="entry name" value="p23_like"/>
    <property type="match status" value="1"/>
</dbReference>
<dbReference type="GO" id="GO:0005509">
    <property type="term" value="F:calcium ion binding"/>
    <property type="evidence" value="ECO:0007669"/>
    <property type="project" value="InterPro"/>
</dbReference>
<feature type="compositionally biased region" description="Polar residues" evidence="2">
    <location>
        <begin position="48"/>
        <end position="64"/>
    </location>
</feature>
<feature type="region of interest" description="Disordered" evidence="2">
    <location>
        <begin position="1068"/>
        <end position="1099"/>
    </location>
</feature>
<dbReference type="Gene3D" id="2.60.40.790">
    <property type="match status" value="1"/>
</dbReference>
<accession>A0A813IKR4</accession>
<name>A0A813IKR4_POLGL</name>
<dbReference type="Pfam" id="PF00656">
    <property type="entry name" value="Peptidase_C14"/>
    <property type="match status" value="1"/>
</dbReference>
<feature type="region of interest" description="Disordered" evidence="2">
    <location>
        <begin position="1362"/>
        <end position="1391"/>
    </location>
</feature>
<feature type="non-terminal residue" evidence="5">
    <location>
        <position position="1"/>
    </location>
</feature>
<evidence type="ECO:0000259" key="3">
    <source>
        <dbReference type="PROSITE" id="PS50222"/>
    </source>
</evidence>
<feature type="region of interest" description="Disordered" evidence="2">
    <location>
        <begin position="760"/>
        <end position="785"/>
    </location>
</feature>
<dbReference type="InterPro" id="IPR007052">
    <property type="entry name" value="CS_dom"/>
</dbReference>
<dbReference type="EMBL" id="CAJNNW010010753">
    <property type="protein sequence ID" value="CAE8652408.1"/>
    <property type="molecule type" value="Genomic_DNA"/>
</dbReference>
<feature type="domain" description="EF-hand" evidence="3">
    <location>
        <begin position="554"/>
        <end position="589"/>
    </location>
</feature>
<feature type="compositionally biased region" description="Low complexity" evidence="2">
    <location>
        <begin position="101"/>
        <end position="122"/>
    </location>
</feature>
<feature type="compositionally biased region" description="Polar residues" evidence="2">
    <location>
        <begin position="760"/>
        <end position="769"/>
    </location>
</feature>
<dbReference type="InterPro" id="IPR018247">
    <property type="entry name" value="EF_Hand_1_Ca_BS"/>
</dbReference>
<comment type="similarity">
    <text evidence="1">Belongs to the peptidase C14B family.</text>
</comment>
<dbReference type="SUPFAM" id="SSF49764">
    <property type="entry name" value="HSP20-like chaperones"/>
    <property type="match status" value="1"/>
</dbReference>
<feature type="compositionally biased region" description="Basic and acidic residues" evidence="2">
    <location>
        <begin position="1030"/>
        <end position="1041"/>
    </location>
</feature>
<dbReference type="InterPro" id="IPR011600">
    <property type="entry name" value="Pept_C14_caspase"/>
</dbReference>
<dbReference type="PANTHER" id="PTHR48104:SF30">
    <property type="entry name" value="METACASPASE-1"/>
    <property type="match status" value="1"/>
</dbReference>
<feature type="region of interest" description="Disordered" evidence="2">
    <location>
        <begin position="13"/>
        <end position="245"/>
    </location>
</feature>
<dbReference type="InterPro" id="IPR002048">
    <property type="entry name" value="EF_hand_dom"/>
</dbReference>
<evidence type="ECO:0000313" key="5">
    <source>
        <dbReference type="EMBL" id="CAE8652408.1"/>
    </source>
</evidence>
<protein>
    <recommendedName>
        <fullName evidence="7">Calmodulin</fullName>
    </recommendedName>
</protein>
<sequence length="1906" mass="211111">EMAEQLAILASIQTARSSPSATSSTRAERLVPQALNEEQFRADDRSLPASQVAGSISSRSSFQTAPPGAPPLAAQWPASSAWPASPLSSSSPQNGGSEASWPAWPGAAAGQGAAAQTWPAWPSAAGSEALLPQPDNSQQEQQHQQQQLQQLQQQQEQQQHAQAQQHEQARQQLHLQQQEPQPQQGQQRQQLLEPHQNHQHHHHHQHQQDEQLQQHQQQGLQPPRPPEHQTPDSKAQPPDNPELPDWLDWRRYLSMYGDCARPASGSSSVQTGILPVPVQTEPAAATSTGRRRALLIGVSYKTTPAELQWSINDVASVDAVLQRLGFPAEWILQLTDDQADPALQPTYGNILTGLRWLTQGVVAGDVLFFHFSGHGAQQPDGADEEALDDALCPVDVQESGQITDNQVFDLLVPLVPQLFPLSLSSSALQSDEVLESTMKGRSAKSSGFAAWTAGACYGLSATGEALLKRMATWLTPADLGASLRAGAMGHSPQLQVPYANGLGGSGPTLSWSPTAPSAFAQLPSRVMTLSGPGCRAGGYAEPAAVRVMPTGTASSVMSMNANFDAMDMNHDGVISRAEFDMAMGPGRATGQHSAVRSVSPVMARPVSPVMARPVSPMLIRGATVLAPGGPLQPRSVSPLQQRSVSPLYRSPQVAHSGGSPLRPRLIAKVNMSPRAVPVPVQVSVPVQSVSQQPLFQSQAQGVHTTVQLLPPSAQTLPAAPVTSMPQGLLERIDGVVSEMERELSEDLAACVKSPLADLQRSGSQASVSVRNAAGNNGGEPAGDDESTIAWIDKQIWAIEHRREACENRQAHLADLRRMVSDGERGHVDRAGSTDGNWEGGEDFEEMAGANNPARRLSILEAEHDLLKKQVETEREDLLRVRNNLELECERRLREVRSLAEAVEDGKNRAWAAEEAANQRAKEARLEVQVLQESLREMEAVEEERAATGADIKQLEENSRAVLSDCRALQQRVRELEVERAAFLDLQAASEEEHRSLRNRIRHLEGENASYEAGLAQLSSPKASKETTLSRQREELAQKEAALEASHGSWRAATDVELDKLREAMHAKFKQDHRGLEEERDSHWQGREDAERRHSETCREMDRMLNDKVRVQADKEAEEQAREALEHQHQAVLEDSARLRTDKQKLLKDQAAEKDAKEEAQRLHQVALQDAEELRADQQKLQQDKEAEQLARQEAERKHAEVSKDMENLQADKQKLLADKEADQLARKVVEQKHAAVQQDLEKVRQDNERVKADHEAEKRLGQEIQQKHLQVTKDLEAEKADRQKLDGDSTREQKAKGDLERAHQAVLAEKASLHGDHTKLQALLEAEKKARAEAEANKTQILPDTVRVTAATLARIAAREALQEAGETETDAPGAEQLATHPVGSRCEVAPGGIPRPLVGVELDMSQGEDVQTGSGWLDGVEYFNQLLSRPDAPVVWKQPKDVVSGEFPEIDPFAGLSVRGEVLEVVWKTFQQEINGSTADILLELYDNQRKKTSILTATMDVIALTLKDYSNMKVARMEVSQNYVPHIFGRKQYSKDTEYYWIPPSMENGELTPMVPVKFSGAAEEATPKKLLSFLKKHSISSWSLKEALEASEDLSEEILGRARIEQREDDRADEDKQAMIKKMMTTLKKEKGLVDVGEMMNLKKAADTLGEKPEEKKASAGKGGKKSSQTTSTPEETEKKLAERRKKLKREEEKDKENSRKEKEKRKKRKEADKLRDEKKKAEKAEAEARERKAREERKRKSDEERARLPFTALFSWGQSKEQIRMTVSIPLLLSDTLNVSITGDRVGIRALDGRNRTYILEFELREFVVPDNSSWSLKYSEANPLDPSPDGVLLLLQKETFHRWDRLAQDHVAVKQFMKHDWVQDDGELEEEKEDAELPSGPNLKKVTAEALHRLLNSSTSM</sequence>
<dbReference type="Pfam" id="PF04969">
    <property type="entry name" value="CS"/>
    <property type="match status" value="1"/>
</dbReference>
<dbReference type="PROSITE" id="PS00018">
    <property type="entry name" value="EF_HAND_1"/>
    <property type="match status" value="1"/>
</dbReference>
<dbReference type="SUPFAM" id="SSF52129">
    <property type="entry name" value="Caspase-like"/>
    <property type="match status" value="1"/>
</dbReference>
<feature type="compositionally biased region" description="Low complexity" evidence="2">
    <location>
        <begin position="138"/>
        <end position="194"/>
    </location>
</feature>
<dbReference type="GO" id="GO:0005737">
    <property type="term" value="C:cytoplasm"/>
    <property type="evidence" value="ECO:0007669"/>
    <property type="project" value="TreeGrafter"/>
</dbReference>
<feature type="domain" description="CS" evidence="4">
    <location>
        <begin position="1753"/>
        <end position="1852"/>
    </location>
</feature>
<feature type="compositionally biased region" description="Polar residues" evidence="2">
    <location>
        <begin position="1016"/>
        <end position="1029"/>
    </location>
</feature>
<feature type="region of interest" description="Disordered" evidence="2">
    <location>
        <begin position="1649"/>
        <end position="1748"/>
    </location>
</feature>
<dbReference type="PROSITE" id="PS51203">
    <property type="entry name" value="CS"/>
    <property type="match status" value="1"/>
</dbReference>
<feature type="compositionally biased region" description="Basic and acidic residues" evidence="2">
    <location>
        <begin position="1649"/>
        <end position="1661"/>
    </location>
</feature>
<feature type="compositionally biased region" description="Basic and acidic residues" evidence="2">
    <location>
        <begin position="1713"/>
        <end position="1748"/>
    </location>
</feature>
<dbReference type="InterPro" id="IPR029030">
    <property type="entry name" value="Caspase-like_dom_sf"/>
</dbReference>
<feature type="compositionally biased region" description="Low complexity" evidence="2">
    <location>
        <begin position="210"/>
        <end position="221"/>
    </location>
</feature>
<feature type="compositionally biased region" description="Basic and acidic residues" evidence="2">
    <location>
        <begin position="1692"/>
        <end position="1705"/>
    </location>
</feature>
<gene>
    <name evidence="5" type="ORF">PGLA2088_LOCUS9679</name>
</gene>
<feature type="region of interest" description="Disordered" evidence="2">
    <location>
        <begin position="1239"/>
        <end position="1301"/>
    </location>
</feature>
<feature type="region of interest" description="Disordered" evidence="2">
    <location>
        <begin position="1113"/>
        <end position="1136"/>
    </location>
</feature>
<dbReference type="PANTHER" id="PTHR48104">
    <property type="entry name" value="METACASPASE-4"/>
    <property type="match status" value="1"/>
</dbReference>
<feature type="compositionally biased region" description="Low complexity" evidence="2">
    <location>
        <begin position="71"/>
        <end position="93"/>
    </location>
</feature>
<dbReference type="Proteomes" id="UP000626109">
    <property type="component" value="Unassembled WGS sequence"/>
</dbReference>
<feature type="region of interest" description="Disordered" evidence="2">
    <location>
        <begin position="1174"/>
        <end position="1206"/>
    </location>
</feature>
<feature type="region of interest" description="Disordered" evidence="2">
    <location>
        <begin position="1012"/>
        <end position="1047"/>
    </location>
</feature>
<feature type="compositionally biased region" description="Low complexity" evidence="2">
    <location>
        <begin position="14"/>
        <end position="25"/>
    </location>
</feature>
<dbReference type="GO" id="GO:0004197">
    <property type="term" value="F:cysteine-type endopeptidase activity"/>
    <property type="evidence" value="ECO:0007669"/>
    <property type="project" value="InterPro"/>
</dbReference>
<evidence type="ECO:0000256" key="2">
    <source>
        <dbReference type="SAM" id="MobiDB-lite"/>
    </source>
</evidence>
<dbReference type="Gene3D" id="3.40.50.12660">
    <property type="match status" value="1"/>
</dbReference>
<reference evidence="5" key="1">
    <citation type="submission" date="2021-02" db="EMBL/GenBank/DDBJ databases">
        <authorList>
            <person name="Dougan E. K."/>
            <person name="Rhodes N."/>
            <person name="Thang M."/>
            <person name="Chan C."/>
        </authorList>
    </citation>
    <scope>NUCLEOTIDE SEQUENCE</scope>
</reference>
<evidence type="ECO:0000256" key="1">
    <source>
        <dbReference type="ARBA" id="ARBA00009005"/>
    </source>
</evidence>
<comment type="caution">
    <text evidence="5">The sequence shown here is derived from an EMBL/GenBank/DDBJ whole genome shotgun (WGS) entry which is preliminary data.</text>
</comment>
<dbReference type="InterPro" id="IPR008978">
    <property type="entry name" value="HSP20-like_chaperone"/>
</dbReference>
<feature type="non-terminal residue" evidence="5">
    <location>
        <position position="1906"/>
    </location>
</feature>
<dbReference type="GO" id="GO:0006508">
    <property type="term" value="P:proteolysis"/>
    <property type="evidence" value="ECO:0007669"/>
    <property type="project" value="InterPro"/>
</dbReference>
<feature type="compositionally biased region" description="Basic and acidic residues" evidence="2">
    <location>
        <begin position="1113"/>
        <end position="1128"/>
    </location>
</feature>
<dbReference type="PROSITE" id="PS50222">
    <property type="entry name" value="EF_HAND_2"/>
    <property type="match status" value="1"/>
</dbReference>
<evidence type="ECO:0000259" key="4">
    <source>
        <dbReference type="PROSITE" id="PS51203"/>
    </source>
</evidence>
<organism evidence="5 6">
    <name type="scientific">Polarella glacialis</name>
    <name type="common">Dinoflagellate</name>
    <dbReference type="NCBI Taxonomy" id="89957"/>
    <lineage>
        <taxon>Eukaryota</taxon>
        <taxon>Sar</taxon>
        <taxon>Alveolata</taxon>
        <taxon>Dinophyceae</taxon>
        <taxon>Suessiales</taxon>
        <taxon>Suessiaceae</taxon>
        <taxon>Polarella</taxon>
    </lineage>
</organism>
<feature type="compositionally biased region" description="Basic and acidic residues" evidence="2">
    <location>
        <begin position="1239"/>
        <end position="1261"/>
    </location>
</feature>
<evidence type="ECO:0000313" key="6">
    <source>
        <dbReference type="Proteomes" id="UP000626109"/>
    </source>
</evidence>
<proteinExistence type="inferred from homology"/>
<evidence type="ECO:0008006" key="7">
    <source>
        <dbReference type="Google" id="ProtNLM"/>
    </source>
</evidence>
<dbReference type="InterPro" id="IPR050452">
    <property type="entry name" value="Metacaspase"/>
</dbReference>